<gene>
    <name evidence="1" type="ORF">KIPB_008322</name>
</gene>
<dbReference type="AlphaFoldDB" id="A0A9K3CZU5"/>
<accession>A0A9K3CZU5</accession>
<evidence type="ECO:0000313" key="1">
    <source>
        <dbReference type="EMBL" id="GIQ86463.1"/>
    </source>
</evidence>
<name>A0A9K3CZU5_9EUKA</name>
<organism evidence="1 2">
    <name type="scientific">Kipferlia bialata</name>
    <dbReference type="NCBI Taxonomy" id="797122"/>
    <lineage>
        <taxon>Eukaryota</taxon>
        <taxon>Metamonada</taxon>
        <taxon>Carpediemonas-like organisms</taxon>
        <taxon>Kipferlia</taxon>
    </lineage>
</organism>
<proteinExistence type="predicted"/>
<dbReference type="EMBL" id="BDIP01002547">
    <property type="protein sequence ID" value="GIQ86463.1"/>
    <property type="molecule type" value="Genomic_DNA"/>
</dbReference>
<keyword evidence="2" id="KW-1185">Reference proteome</keyword>
<reference evidence="1 2" key="1">
    <citation type="journal article" date="2018" name="PLoS ONE">
        <title>The draft genome of Kipferlia bialata reveals reductive genome evolution in fornicate parasites.</title>
        <authorList>
            <person name="Tanifuji G."/>
            <person name="Takabayashi S."/>
            <person name="Kume K."/>
            <person name="Takagi M."/>
            <person name="Nakayama T."/>
            <person name="Kamikawa R."/>
            <person name="Inagaki Y."/>
            <person name="Hashimoto T."/>
        </authorList>
    </citation>
    <scope>NUCLEOTIDE SEQUENCE [LARGE SCALE GENOMIC DNA]</scope>
    <source>
        <strain evidence="1">NY0173</strain>
    </source>
</reference>
<sequence>GTSAGPLWSVKTLVDGNHLSGYLTVAGSNTAMVMTQSEVAVIKDAGPQFGEKMIKALESIVPKGNITRIPIKYPTTPLVAPDEFVPPRVCEGGCTTGDDMEYDI</sequence>
<feature type="non-terminal residue" evidence="1">
    <location>
        <position position="104"/>
    </location>
</feature>
<comment type="caution">
    <text evidence="1">The sequence shown here is derived from an EMBL/GenBank/DDBJ whole genome shotgun (WGS) entry which is preliminary data.</text>
</comment>
<evidence type="ECO:0000313" key="2">
    <source>
        <dbReference type="Proteomes" id="UP000265618"/>
    </source>
</evidence>
<dbReference type="Proteomes" id="UP000265618">
    <property type="component" value="Unassembled WGS sequence"/>
</dbReference>
<protein>
    <submittedName>
        <fullName evidence="1">Uncharacterized protein</fullName>
    </submittedName>
</protein>